<evidence type="ECO:0000313" key="14">
    <source>
        <dbReference type="Proteomes" id="UP000319257"/>
    </source>
</evidence>
<dbReference type="InterPro" id="IPR050236">
    <property type="entry name" value="Ser_Thr_kinase_AGC"/>
</dbReference>
<dbReference type="PANTHER" id="PTHR24356">
    <property type="entry name" value="SERINE/THREONINE-PROTEIN KINASE"/>
    <property type="match status" value="1"/>
</dbReference>
<dbReference type="PANTHER" id="PTHR24356:SF163">
    <property type="entry name" value="3-PHOSPHOINOSITIDE-DEPENDENT PROTEIN KINASE 1-RELATED"/>
    <property type="match status" value="1"/>
</dbReference>
<comment type="catalytic activity">
    <reaction evidence="8">
        <text>L-threonyl-[protein] + ATP = O-phospho-L-threonyl-[protein] + ADP + H(+)</text>
        <dbReference type="Rhea" id="RHEA:46608"/>
        <dbReference type="Rhea" id="RHEA-COMP:11060"/>
        <dbReference type="Rhea" id="RHEA-COMP:11605"/>
        <dbReference type="ChEBI" id="CHEBI:15378"/>
        <dbReference type="ChEBI" id="CHEBI:30013"/>
        <dbReference type="ChEBI" id="CHEBI:30616"/>
        <dbReference type="ChEBI" id="CHEBI:61977"/>
        <dbReference type="ChEBI" id="CHEBI:456216"/>
        <dbReference type="EC" id="2.7.11.1"/>
    </reaction>
</comment>
<dbReference type="SUPFAM" id="SSF56112">
    <property type="entry name" value="Protein kinase-like (PK-like)"/>
    <property type="match status" value="1"/>
</dbReference>
<feature type="compositionally biased region" description="Low complexity" evidence="11">
    <location>
        <begin position="32"/>
        <end position="43"/>
    </location>
</feature>
<keyword evidence="3" id="KW-0723">Serine/threonine-protein kinase</keyword>
<dbReference type="PROSITE" id="PS50011">
    <property type="entry name" value="PROTEIN_KINASE_DOM"/>
    <property type="match status" value="1"/>
</dbReference>
<dbReference type="OrthoDB" id="347657at2759"/>
<dbReference type="AlphaFoldDB" id="A0A507ALI2"/>
<dbReference type="CDD" id="cd05581">
    <property type="entry name" value="STKc_PDK1"/>
    <property type="match status" value="1"/>
</dbReference>
<dbReference type="InterPro" id="IPR011009">
    <property type="entry name" value="Kinase-like_dom_sf"/>
</dbReference>
<keyword evidence="4" id="KW-0808">Transferase</keyword>
<keyword evidence="14" id="KW-1185">Reference proteome</keyword>
<proteinExistence type="inferred from homology"/>
<gene>
    <name evidence="13" type="ORF">E0L32_008458</name>
</gene>
<dbReference type="EC" id="2.7.11.1" evidence="2"/>
<dbReference type="Proteomes" id="UP000319257">
    <property type="component" value="Unassembled WGS sequence"/>
</dbReference>
<comment type="similarity">
    <text evidence="1">Belongs to the protein kinase superfamily. AGC Ser/Thr protein kinase family. PDPK1 subfamily.</text>
</comment>
<dbReference type="Gene3D" id="3.30.200.20">
    <property type="entry name" value="Phosphorylase Kinase, domain 1"/>
    <property type="match status" value="1"/>
</dbReference>
<keyword evidence="6" id="KW-0418">Kinase</keyword>
<feature type="domain" description="Protein kinase" evidence="12">
    <location>
        <begin position="287"/>
        <end position="557"/>
    </location>
</feature>
<feature type="compositionally biased region" description="Low complexity" evidence="11">
    <location>
        <begin position="130"/>
        <end position="149"/>
    </location>
</feature>
<evidence type="ECO:0000256" key="11">
    <source>
        <dbReference type="SAM" id="MobiDB-lite"/>
    </source>
</evidence>
<dbReference type="PROSITE" id="PS00108">
    <property type="entry name" value="PROTEIN_KINASE_ST"/>
    <property type="match status" value="1"/>
</dbReference>
<keyword evidence="5 10" id="KW-0547">Nucleotide-binding</keyword>
<feature type="binding site" evidence="10">
    <location>
        <position position="316"/>
    </location>
    <ligand>
        <name>ATP</name>
        <dbReference type="ChEBI" id="CHEBI:30616"/>
    </ligand>
</feature>
<feature type="compositionally biased region" description="Polar residues" evidence="11">
    <location>
        <begin position="229"/>
        <end position="244"/>
    </location>
</feature>
<dbReference type="FunFam" id="3.30.200.20:FF:000128">
    <property type="entry name" value="Serine/threonine-protein kinase ksg1"/>
    <property type="match status" value="1"/>
</dbReference>
<dbReference type="GeneID" id="41975905"/>
<dbReference type="InParanoid" id="A0A507ALI2"/>
<dbReference type="Gene3D" id="1.10.510.10">
    <property type="entry name" value="Transferase(Phosphotransferase) domain 1"/>
    <property type="match status" value="1"/>
</dbReference>
<evidence type="ECO:0000256" key="7">
    <source>
        <dbReference type="ARBA" id="ARBA00022840"/>
    </source>
</evidence>
<comment type="catalytic activity">
    <reaction evidence="9">
        <text>L-seryl-[protein] + ATP = O-phospho-L-seryl-[protein] + ADP + H(+)</text>
        <dbReference type="Rhea" id="RHEA:17989"/>
        <dbReference type="Rhea" id="RHEA-COMP:9863"/>
        <dbReference type="Rhea" id="RHEA-COMP:11604"/>
        <dbReference type="ChEBI" id="CHEBI:15378"/>
        <dbReference type="ChEBI" id="CHEBI:29999"/>
        <dbReference type="ChEBI" id="CHEBI:30616"/>
        <dbReference type="ChEBI" id="CHEBI:83421"/>
        <dbReference type="ChEBI" id="CHEBI:456216"/>
        <dbReference type="EC" id="2.7.11.1"/>
    </reaction>
</comment>
<feature type="region of interest" description="Disordered" evidence="11">
    <location>
        <begin position="108"/>
        <end position="246"/>
    </location>
</feature>
<evidence type="ECO:0000256" key="6">
    <source>
        <dbReference type="ARBA" id="ARBA00022777"/>
    </source>
</evidence>
<evidence type="ECO:0000256" key="10">
    <source>
        <dbReference type="PROSITE-ProRule" id="PRU10141"/>
    </source>
</evidence>
<feature type="region of interest" description="Disordered" evidence="11">
    <location>
        <begin position="592"/>
        <end position="623"/>
    </location>
</feature>
<evidence type="ECO:0000256" key="2">
    <source>
        <dbReference type="ARBA" id="ARBA00012513"/>
    </source>
</evidence>
<protein>
    <recommendedName>
        <fullName evidence="2">non-specific serine/threonine protein kinase</fullName>
        <ecNumber evidence="2">2.7.11.1</ecNumber>
    </recommendedName>
</protein>
<dbReference type="InterPro" id="IPR000719">
    <property type="entry name" value="Prot_kinase_dom"/>
</dbReference>
<dbReference type="Pfam" id="PF00069">
    <property type="entry name" value="Pkinase"/>
    <property type="match status" value="1"/>
</dbReference>
<feature type="compositionally biased region" description="Low complexity" evidence="11">
    <location>
        <begin position="592"/>
        <end position="605"/>
    </location>
</feature>
<feature type="region of interest" description="Disordered" evidence="11">
    <location>
        <begin position="15"/>
        <end position="92"/>
    </location>
</feature>
<name>A0A507ALI2_9PEZI</name>
<dbReference type="GO" id="GO:0035556">
    <property type="term" value="P:intracellular signal transduction"/>
    <property type="evidence" value="ECO:0007669"/>
    <property type="project" value="TreeGrafter"/>
</dbReference>
<dbReference type="SMART" id="SM00220">
    <property type="entry name" value="S_TKc"/>
    <property type="match status" value="1"/>
</dbReference>
<evidence type="ECO:0000256" key="5">
    <source>
        <dbReference type="ARBA" id="ARBA00022741"/>
    </source>
</evidence>
<reference evidence="13 14" key="1">
    <citation type="submission" date="2019-06" db="EMBL/GenBank/DDBJ databases">
        <title>Draft genome sequence of the filamentous fungus Phialemoniopsis curvata isolated from diesel fuel.</title>
        <authorList>
            <person name="Varaljay V.A."/>
            <person name="Lyon W.J."/>
            <person name="Crouch A.L."/>
            <person name="Drake C.E."/>
            <person name="Hollomon J.M."/>
            <person name="Nadeau L.J."/>
            <person name="Nunn H.S."/>
            <person name="Stevenson B.S."/>
            <person name="Bojanowski C.L."/>
            <person name="Crookes-Goodson W.J."/>
        </authorList>
    </citation>
    <scope>NUCLEOTIDE SEQUENCE [LARGE SCALE GENOMIC DNA]</scope>
    <source>
        <strain evidence="13 14">D216</strain>
    </source>
</reference>
<comment type="caution">
    <text evidence="13">The sequence shown here is derived from an EMBL/GenBank/DDBJ whole genome shotgun (WGS) entry which is preliminary data.</text>
</comment>
<feature type="compositionally biased region" description="Low complexity" evidence="11">
    <location>
        <begin position="72"/>
        <end position="81"/>
    </location>
</feature>
<keyword evidence="7 10" id="KW-0067">ATP-binding</keyword>
<evidence type="ECO:0000256" key="1">
    <source>
        <dbReference type="ARBA" id="ARBA00010006"/>
    </source>
</evidence>
<evidence type="ECO:0000259" key="12">
    <source>
        <dbReference type="PROSITE" id="PS50011"/>
    </source>
</evidence>
<sequence length="857" mass="93359">MNGDLSLSQALGGLRIANPDDAPASSSRDLSAAATGDAAPIDASEGIANDETQQQLPPPQQSPPAPIPDPTTPSGTSDPQSRSPGGGHTYESAAAILKSAQNNLNIVQRQPSSAARPDQHLQVQYSTYQPNSSPSNGRSPSSASARPVSNLYSTPTPLEIEQATTPYSALRGESSTYGIPARHDSRSSPAHTNPVSSREANHRERPYNTAPTGALPPRRSSRGMGGGYATTQPAPSPGQSTTQLADMPPLKSSEEWQEKGASVSVRKEVDASGRTVVRTVKKGVKDFSFGRVLGEGSYSTVYLATDRQSLKEYAIKVLEKKHIIKEKKIKYVNIEKNTLNRLTEHPGIVRLYYTFQDELSLYYVLDLCNGGELLGVLKRTGTFDVDCTRFYGAQILDAIDYMHSRGVIHRDLKPENVLLDDNMHVKITDFGTAKLLKDPRDPKPLENVPGVSNESEDSRAASFVGTAEYVSPELLTDKSAGKPSDIWAFGCIIYQLLAGRPPFKGGSEYLTFQKIVGLEYEFPAGFPPAARDLVERCLVLDPSRRLTIDHIKNHEFFDGQKFGKELWRTKAPRLRPFVPPSQEPHIIQLNGASSASQSTAASRSAQPQNNAPRPSRIITELPPPTQLDLDWSPILTRQNERILKLGDLMVITSPLNNGQKGDGDGHKKLSRFFGGSTTKKRQRLVMVTSGGRIVLCPAGGDEKKAKQEISLLAPDCTWRSQMDAKGQMVWCVDTGGVHYSFEEAKSSQSTEYGKTPAEEWVDALERAKDFALSQNIVASYRSDDFGDMSSSMSSPASTLGGRGQYPEGFGEGFSVSDRSGRTQLLSKSQASLDDATADRKRNRFSKRQSRNGLGAQF</sequence>
<feature type="compositionally biased region" description="Pro residues" evidence="11">
    <location>
        <begin position="56"/>
        <end position="71"/>
    </location>
</feature>
<feature type="compositionally biased region" description="Polar residues" evidence="11">
    <location>
        <begin position="187"/>
        <end position="198"/>
    </location>
</feature>
<evidence type="ECO:0000256" key="9">
    <source>
        <dbReference type="ARBA" id="ARBA00048679"/>
    </source>
</evidence>
<dbReference type="GO" id="GO:0005524">
    <property type="term" value="F:ATP binding"/>
    <property type="evidence" value="ECO:0007669"/>
    <property type="project" value="UniProtKB-UniRule"/>
</dbReference>
<feature type="compositionally biased region" description="Polar residues" evidence="11">
    <location>
        <begin position="150"/>
        <end position="177"/>
    </location>
</feature>
<accession>A0A507ALI2</accession>
<dbReference type="InterPro" id="IPR008271">
    <property type="entry name" value="Ser/Thr_kinase_AS"/>
</dbReference>
<organism evidence="13 14">
    <name type="scientific">Thyridium curvatum</name>
    <dbReference type="NCBI Taxonomy" id="1093900"/>
    <lineage>
        <taxon>Eukaryota</taxon>
        <taxon>Fungi</taxon>
        <taxon>Dikarya</taxon>
        <taxon>Ascomycota</taxon>
        <taxon>Pezizomycotina</taxon>
        <taxon>Sordariomycetes</taxon>
        <taxon>Sordariomycetidae</taxon>
        <taxon>Thyridiales</taxon>
        <taxon>Thyridiaceae</taxon>
        <taxon>Thyridium</taxon>
    </lineage>
</organism>
<dbReference type="FunFam" id="1.10.510.10:FF:000163">
    <property type="entry name" value="3-phosphoinositide-dependent protein kinase 1"/>
    <property type="match status" value="1"/>
</dbReference>
<dbReference type="GO" id="GO:0004674">
    <property type="term" value="F:protein serine/threonine kinase activity"/>
    <property type="evidence" value="ECO:0007669"/>
    <property type="project" value="UniProtKB-KW"/>
</dbReference>
<feature type="compositionally biased region" description="Polar residues" evidence="11">
    <location>
        <begin position="821"/>
        <end position="831"/>
    </location>
</feature>
<dbReference type="InterPro" id="IPR039046">
    <property type="entry name" value="PDPK1"/>
</dbReference>
<evidence type="ECO:0000313" key="13">
    <source>
        <dbReference type="EMBL" id="TPX10572.1"/>
    </source>
</evidence>
<evidence type="ECO:0000256" key="4">
    <source>
        <dbReference type="ARBA" id="ARBA00022679"/>
    </source>
</evidence>
<dbReference type="STRING" id="1093900.A0A507ALI2"/>
<dbReference type="EMBL" id="SKBQ01000056">
    <property type="protein sequence ID" value="TPX10572.1"/>
    <property type="molecule type" value="Genomic_DNA"/>
</dbReference>
<dbReference type="PROSITE" id="PS00107">
    <property type="entry name" value="PROTEIN_KINASE_ATP"/>
    <property type="match status" value="1"/>
</dbReference>
<evidence type="ECO:0000256" key="3">
    <source>
        <dbReference type="ARBA" id="ARBA00022527"/>
    </source>
</evidence>
<feature type="compositionally biased region" description="Basic residues" evidence="11">
    <location>
        <begin position="840"/>
        <end position="849"/>
    </location>
</feature>
<dbReference type="InterPro" id="IPR017441">
    <property type="entry name" value="Protein_kinase_ATP_BS"/>
</dbReference>
<feature type="region of interest" description="Disordered" evidence="11">
    <location>
        <begin position="784"/>
        <end position="857"/>
    </location>
</feature>
<evidence type="ECO:0000256" key="8">
    <source>
        <dbReference type="ARBA" id="ARBA00047899"/>
    </source>
</evidence>
<dbReference type="RefSeq" id="XP_030992283.1">
    <property type="nucleotide sequence ID" value="XM_031143314.1"/>
</dbReference>